<dbReference type="OrthoDB" id="25462at2157"/>
<dbReference type="InterPro" id="IPR000253">
    <property type="entry name" value="FHA_dom"/>
</dbReference>
<reference key="2">
    <citation type="submission" date="2011-03" db="EMBL/GenBank/DDBJ databases">
        <title>Complete genome sequence of the thermoacidophilic crenarchaeon Thermoproteus uzoniensis 768-20.</title>
        <authorList>
            <person name="Mardanov A.V."/>
            <person name="Gumerov V.M."/>
            <person name="Beletsky A.V."/>
            <person name="Prokofeva M.I."/>
            <person name="Bonch-Osmolovskaya E.A."/>
            <person name="Ravin N.V."/>
            <person name="Skryabin K.G."/>
        </authorList>
    </citation>
    <scope>NUCLEOTIDE SEQUENCE</scope>
    <source>
        <strain>768-20</strain>
    </source>
</reference>
<proteinExistence type="predicted"/>
<dbReference type="CDD" id="cd00060">
    <property type="entry name" value="FHA"/>
    <property type="match status" value="1"/>
</dbReference>
<dbReference type="GeneID" id="10360453"/>
<name>F2L5V9_THEU7</name>
<dbReference type="Gene3D" id="2.60.200.20">
    <property type="match status" value="1"/>
</dbReference>
<reference evidence="3 4" key="1">
    <citation type="journal article" date="2011" name="J. Bacteriol.">
        <title>Complete genome sequence of the thermoacidophilic crenarchaeon Thermoproteus uzoniensis 768-20.</title>
        <authorList>
            <person name="Mardanov A.V."/>
            <person name="Gumerov V.M."/>
            <person name="Beletsky A.V."/>
            <person name="Prokofeva M.I."/>
            <person name="Bonch-Osmolovskaya E.A."/>
            <person name="Ravin N.V."/>
            <person name="Skryabin K.G."/>
        </authorList>
    </citation>
    <scope>NUCLEOTIDE SEQUENCE [LARGE SCALE GENOMIC DNA]</scope>
    <source>
        <strain evidence="3 4">768-20</strain>
    </source>
</reference>
<dbReference type="STRING" id="999630.TUZN_0921"/>
<dbReference type="Pfam" id="PF00498">
    <property type="entry name" value="FHA"/>
    <property type="match status" value="1"/>
</dbReference>
<dbReference type="PROSITE" id="PS50006">
    <property type="entry name" value="FHA_DOMAIN"/>
    <property type="match status" value="1"/>
</dbReference>
<keyword evidence="1" id="KW-0472">Membrane</keyword>
<dbReference type="HOGENOM" id="CLU_1032981_0_0_2"/>
<dbReference type="SUPFAM" id="SSF49879">
    <property type="entry name" value="SMAD/FHA domain"/>
    <property type="match status" value="1"/>
</dbReference>
<protein>
    <submittedName>
        <fullName evidence="3">FHA domain containing protein</fullName>
    </submittedName>
</protein>
<dbReference type="Proteomes" id="UP000008138">
    <property type="component" value="Chromosome"/>
</dbReference>
<keyword evidence="1" id="KW-0812">Transmembrane</keyword>
<evidence type="ECO:0000259" key="2">
    <source>
        <dbReference type="PROSITE" id="PS50006"/>
    </source>
</evidence>
<feature type="domain" description="FHA" evidence="2">
    <location>
        <begin position="187"/>
        <end position="239"/>
    </location>
</feature>
<evidence type="ECO:0000256" key="1">
    <source>
        <dbReference type="SAM" id="Phobius"/>
    </source>
</evidence>
<evidence type="ECO:0000313" key="3">
    <source>
        <dbReference type="EMBL" id="AEA12404.1"/>
    </source>
</evidence>
<accession>F2L5V9</accession>
<keyword evidence="1" id="KW-1133">Transmembrane helix</keyword>
<gene>
    <name evidence="3" type="ordered locus">TUZN_0921</name>
</gene>
<dbReference type="EMBL" id="CP002590">
    <property type="protein sequence ID" value="AEA12404.1"/>
    <property type="molecule type" value="Genomic_DNA"/>
</dbReference>
<dbReference type="KEGG" id="tuz:TUZN_0921"/>
<dbReference type="InterPro" id="IPR008984">
    <property type="entry name" value="SMAD_FHA_dom_sf"/>
</dbReference>
<sequence length="269" mass="28494">MAAAPNAGPPSPPQWGVSIVDAAGRERLRFLPGEDIYLQVGGAGKISVRIVDLSTGVLVSEKSLEAGEAGKYLLWRTSPLTTPGNYRVYVDHAGTPYVFTLVIGPASRRVFPLPYAVAAAAATVAVASALLLAPPYSAISASGAAAVAAIALYLALRGKPEALPPAPPVYYLYLPAGVRIKVDKPYMVYGRDFFARLGVPSDLLRYISRSHFAISYVGGRYYIEDLGSKNGTFLNGRPIKGLGAQVLNPGDIITVAQILSIKFVTGKFK</sequence>
<feature type="transmembrane region" description="Helical" evidence="1">
    <location>
        <begin position="113"/>
        <end position="132"/>
    </location>
</feature>
<keyword evidence="4" id="KW-1185">Reference proteome</keyword>
<feature type="transmembrane region" description="Helical" evidence="1">
    <location>
        <begin position="138"/>
        <end position="156"/>
    </location>
</feature>
<evidence type="ECO:0000313" key="4">
    <source>
        <dbReference type="Proteomes" id="UP000008138"/>
    </source>
</evidence>
<organism evidence="3 4">
    <name type="scientific">Thermoproteus uzoniensis (strain 768-20)</name>
    <dbReference type="NCBI Taxonomy" id="999630"/>
    <lineage>
        <taxon>Archaea</taxon>
        <taxon>Thermoproteota</taxon>
        <taxon>Thermoprotei</taxon>
        <taxon>Thermoproteales</taxon>
        <taxon>Thermoproteaceae</taxon>
        <taxon>Thermoproteus</taxon>
    </lineage>
</organism>
<dbReference type="eggNOG" id="arCOG01694">
    <property type="taxonomic scope" value="Archaea"/>
</dbReference>
<dbReference type="RefSeq" id="WP_013679740.1">
    <property type="nucleotide sequence ID" value="NC_015315.1"/>
</dbReference>
<dbReference type="SMART" id="SM00240">
    <property type="entry name" value="FHA"/>
    <property type="match status" value="1"/>
</dbReference>
<dbReference type="AlphaFoldDB" id="F2L5V9"/>